<sequence length="225" mass="25636">MDMELFLYNSPAFQTFLKNNPHERGEVKFLESIAKEGMNVIDVGGHIGITAVAIAKKVWKRGWVYSFEPIPEYFDILKKNLSANKLENAEVFQLAVSDRVGRIDFYQKGGSSGIIVEKGAKKFKANTTTIDRFLNDQKIERIDLINMDCEGSELLVLKGAKESLQKNKVKIFCEIHHNSLRHLGQSVQRVVQYLQKLGYEVHSVSLDDLSMRSDFGNAEYIYARN</sequence>
<accession>X1FCP6</accession>
<gene>
    <name evidence="2" type="ORF">S03H2_08352</name>
</gene>
<evidence type="ECO:0000259" key="1">
    <source>
        <dbReference type="Pfam" id="PF05050"/>
    </source>
</evidence>
<dbReference type="PANTHER" id="PTHR34203:SF15">
    <property type="entry name" value="SLL1173 PROTEIN"/>
    <property type="match status" value="1"/>
</dbReference>
<dbReference type="Gene3D" id="3.40.50.150">
    <property type="entry name" value="Vaccinia Virus protein VP39"/>
    <property type="match status" value="1"/>
</dbReference>
<dbReference type="AlphaFoldDB" id="X1FCP6"/>
<dbReference type="EMBL" id="BARU01004049">
    <property type="protein sequence ID" value="GAH18493.1"/>
    <property type="molecule type" value="Genomic_DNA"/>
</dbReference>
<dbReference type="InterPro" id="IPR006342">
    <property type="entry name" value="FkbM_mtfrase"/>
</dbReference>
<dbReference type="InterPro" id="IPR052514">
    <property type="entry name" value="SAM-dependent_MTase"/>
</dbReference>
<protein>
    <recommendedName>
        <fullName evidence="1">Methyltransferase FkbM domain-containing protein</fullName>
    </recommendedName>
</protein>
<name>X1FCP6_9ZZZZ</name>
<comment type="caution">
    <text evidence="2">The sequence shown here is derived from an EMBL/GenBank/DDBJ whole genome shotgun (WGS) entry which is preliminary data.</text>
</comment>
<feature type="domain" description="Methyltransferase FkbM" evidence="1">
    <location>
        <begin position="42"/>
        <end position="200"/>
    </location>
</feature>
<dbReference type="SUPFAM" id="SSF53335">
    <property type="entry name" value="S-adenosyl-L-methionine-dependent methyltransferases"/>
    <property type="match status" value="1"/>
</dbReference>
<reference evidence="2" key="1">
    <citation type="journal article" date="2014" name="Front. Microbiol.">
        <title>High frequency of phylogenetically diverse reductive dehalogenase-homologous genes in deep subseafloor sedimentary metagenomes.</title>
        <authorList>
            <person name="Kawai M."/>
            <person name="Futagami T."/>
            <person name="Toyoda A."/>
            <person name="Takaki Y."/>
            <person name="Nishi S."/>
            <person name="Hori S."/>
            <person name="Arai W."/>
            <person name="Tsubouchi T."/>
            <person name="Morono Y."/>
            <person name="Uchiyama I."/>
            <person name="Ito T."/>
            <person name="Fujiyama A."/>
            <person name="Inagaki F."/>
            <person name="Takami H."/>
        </authorList>
    </citation>
    <scope>NUCLEOTIDE SEQUENCE</scope>
    <source>
        <strain evidence="2">Expedition CK06-06</strain>
    </source>
</reference>
<proteinExistence type="predicted"/>
<dbReference type="NCBIfam" id="TIGR01444">
    <property type="entry name" value="fkbM_fam"/>
    <property type="match status" value="1"/>
</dbReference>
<organism evidence="2">
    <name type="scientific">marine sediment metagenome</name>
    <dbReference type="NCBI Taxonomy" id="412755"/>
    <lineage>
        <taxon>unclassified sequences</taxon>
        <taxon>metagenomes</taxon>
        <taxon>ecological metagenomes</taxon>
    </lineage>
</organism>
<dbReference type="PANTHER" id="PTHR34203">
    <property type="entry name" value="METHYLTRANSFERASE, FKBM FAMILY PROTEIN"/>
    <property type="match status" value="1"/>
</dbReference>
<dbReference type="InterPro" id="IPR029063">
    <property type="entry name" value="SAM-dependent_MTases_sf"/>
</dbReference>
<dbReference type="Pfam" id="PF05050">
    <property type="entry name" value="Methyltransf_21"/>
    <property type="match status" value="1"/>
</dbReference>
<evidence type="ECO:0000313" key="2">
    <source>
        <dbReference type="EMBL" id="GAH18493.1"/>
    </source>
</evidence>